<evidence type="ECO:0000313" key="2">
    <source>
        <dbReference type="Proteomes" id="UP001497382"/>
    </source>
</evidence>
<proteinExistence type="predicted"/>
<accession>A0AAV1Z915</accession>
<keyword evidence="2" id="KW-1185">Reference proteome</keyword>
<sequence length="37" mass="4306">MELNLVRVLSELSGQIFETSFLDVLNIEGKRLIRDKE</sequence>
<protein>
    <submittedName>
        <fullName evidence="1">Uncharacterized protein</fullName>
    </submittedName>
</protein>
<dbReference type="AlphaFoldDB" id="A0AAV1Z915"/>
<dbReference type="Proteomes" id="UP001497382">
    <property type="component" value="Unassembled WGS sequence"/>
</dbReference>
<organism evidence="1 2">
    <name type="scientific">Larinioides sclopetarius</name>
    <dbReference type="NCBI Taxonomy" id="280406"/>
    <lineage>
        <taxon>Eukaryota</taxon>
        <taxon>Metazoa</taxon>
        <taxon>Ecdysozoa</taxon>
        <taxon>Arthropoda</taxon>
        <taxon>Chelicerata</taxon>
        <taxon>Arachnida</taxon>
        <taxon>Araneae</taxon>
        <taxon>Araneomorphae</taxon>
        <taxon>Entelegynae</taxon>
        <taxon>Araneoidea</taxon>
        <taxon>Araneidae</taxon>
        <taxon>Larinioides</taxon>
    </lineage>
</organism>
<dbReference type="EMBL" id="CAXIEN010000032">
    <property type="protein sequence ID" value="CAL1268199.1"/>
    <property type="molecule type" value="Genomic_DNA"/>
</dbReference>
<gene>
    <name evidence="1" type="ORF">LARSCL_LOCUS4046</name>
</gene>
<name>A0AAV1Z915_9ARAC</name>
<reference evidence="1 2" key="1">
    <citation type="submission" date="2024-04" db="EMBL/GenBank/DDBJ databases">
        <authorList>
            <person name="Rising A."/>
            <person name="Reimegard J."/>
            <person name="Sonavane S."/>
            <person name="Akerstrom W."/>
            <person name="Nylinder S."/>
            <person name="Hedman E."/>
            <person name="Kallberg Y."/>
        </authorList>
    </citation>
    <scope>NUCLEOTIDE SEQUENCE [LARGE SCALE GENOMIC DNA]</scope>
</reference>
<comment type="caution">
    <text evidence="1">The sequence shown here is derived from an EMBL/GenBank/DDBJ whole genome shotgun (WGS) entry which is preliminary data.</text>
</comment>
<evidence type="ECO:0000313" key="1">
    <source>
        <dbReference type="EMBL" id="CAL1268199.1"/>
    </source>
</evidence>